<proteinExistence type="predicted"/>
<reference evidence="1" key="2">
    <citation type="journal article" date="2015" name="Data Brief">
        <title>Shoot transcriptome of the giant reed, Arundo donax.</title>
        <authorList>
            <person name="Barrero R.A."/>
            <person name="Guerrero F.D."/>
            <person name="Moolhuijzen P."/>
            <person name="Goolsby J.A."/>
            <person name="Tidwell J."/>
            <person name="Bellgard S.E."/>
            <person name="Bellgard M.I."/>
        </authorList>
    </citation>
    <scope>NUCLEOTIDE SEQUENCE</scope>
    <source>
        <tissue evidence="1">Shoot tissue taken approximately 20 cm above the soil surface</tissue>
    </source>
</reference>
<organism evidence="1">
    <name type="scientific">Arundo donax</name>
    <name type="common">Giant reed</name>
    <name type="synonym">Donax arundinaceus</name>
    <dbReference type="NCBI Taxonomy" id="35708"/>
    <lineage>
        <taxon>Eukaryota</taxon>
        <taxon>Viridiplantae</taxon>
        <taxon>Streptophyta</taxon>
        <taxon>Embryophyta</taxon>
        <taxon>Tracheophyta</taxon>
        <taxon>Spermatophyta</taxon>
        <taxon>Magnoliopsida</taxon>
        <taxon>Liliopsida</taxon>
        <taxon>Poales</taxon>
        <taxon>Poaceae</taxon>
        <taxon>PACMAD clade</taxon>
        <taxon>Arundinoideae</taxon>
        <taxon>Arundineae</taxon>
        <taxon>Arundo</taxon>
    </lineage>
</organism>
<reference evidence="1" key="1">
    <citation type="submission" date="2014-09" db="EMBL/GenBank/DDBJ databases">
        <authorList>
            <person name="Magalhaes I.L.F."/>
            <person name="Oliveira U."/>
            <person name="Santos F.R."/>
            <person name="Vidigal T.H.D.A."/>
            <person name="Brescovit A.D."/>
            <person name="Santos A.J."/>
        </authorList>
    </citation>
    <scope>NUCLEOTIDE SEQUENCE</scope>
    <source>
        <tissue evidence="1">Shoot tissue taken approximately 20 cm above the soil surface</tissue>
    </source>
</reference>
<name>A0A0A8YC60_ARUDO</name>
<dbReference type="EMBL" id="GBRH01274845">
    <property type="protein sequence ID" value="JAD23050.1"/>
    <property type="molecule type" value="Transcribed_RNA"/>
</dbReference>
<dbReference type="AlphaFoldDB" id="A0A0A8YC60"/>
<protein>
    <submittedName>
        <fullName evidence="1">Uncharacterized protein</fullName>
    </submittedName>
</protein>
<evidence type="ECO:0000313" key="1">
    <source>
        <dbReference type="EMBL" id="JAD23050.1"/>
    </source>
</evidence>
<accession>A0A0A8YC60</accession>
<sequence>MGLHFYLLIVKRLLLKVKRLILI</sequence>